<name>A0ABV4TRR4_9GAMM</name>
<dbReference type="InterPro" id="IPR004360">
    <property type="entry name" value="Glyas_Fos-R_dOase_dom"/>
</dbReference>
<evidence type="ECO:0000313" key="3">
    <source>
        <dbReference type="Proteomes" id="UP001575181"/>
    </source>
</evidence>
<protein>
    <submittedName>
        <fullName evidence="2">VOC family protein</fullName>
    </submittedName>
</protein>
<evidence type="ECO:0000259" key="1">
    <source>
        <dbReference type="PROSITE" id="PS51819"/>
    </source>
</evidence>
<dbReference type="SUPFAM" id="SSF54593">
    <property type="entry name" value="Glyoxalase/Bleomycin resistance protein/Dihydroxybiphenyl dioxygenase"/>
    <property type="match status" value="1"/>
</dbReference>
<dbReference type="InterPro" id="IPR029068">
    <property type="entry name" value="Glyas_Bleomycin-R_OHBP_Dase"/>
</dbReference>
<dbReference type="PROSITE" id="PS51819">
    <property type="entry name" value="VOC"/>
    <property type="match status" value="1"/>
</dbReference>
<reference evidence="2 3" key="1">
    <citation type="submission" date="2024-08" db="EMBL/GenBank/DDBJ databases">
        <title>Whole-genome sequencing of halo(alkali)philic microorganisms from hypersaline lakes.</title>
        <authorList>
            <person name="Sorokin D.Y."/>
            <person name="Merkel A.Y."/>
            <person name="Messina E."/>
            <person name="Yakimov M."/>
        </authorList>
    </citation>
    <scope>NUCLEOTIDE SEQUENCE [LARGE SCALE GENOMIC DNA]</scope>
    <source>
        <strain evidence="2 3">Cl-TMA</strain>
    </source>
</reference>
<dbReference type="Pfam" id="PF00903">
    <property type="entry name" value="Glyoxalase"/>
    <property type="match status" value="1"/>
</dbReference>
<dbReference type="EMBL" id="JBGUAW010000002">
    <property type="protein sequence ID" value="MFA9459933.1"/>
    <property type="molecule type" value="Genomic_DNA"/>
</dbReference>
<dbReference type="Proteomes" id="UP001575181">
    <property type="component" value="Unassembled WGS sequence"/>
</dbReference>
<accession>A0ABV4TRR4</accession>
<sequence>MAEADIPITALSAVTVGVSSMARSVAFYRGLGFVMRYGGETESFTSFHAGAGYLNLAHYPERSAHWWGRIIFYVDDVDRQYRRALDQGIDPEFPPEDAPWGERYFHIIDPDGHEISFAKPL</sequence>
<gene>
    <name evidence="2" type="ORF">ACERLL_03745</name>
</gene>
<comment type="caution">
    <text evidence="2">The sequence shown here is derived from an EMBL/GenBank/DDBJ whole genome shotgun (WGS) entry which is preliminary data.</text>
</comment>
<feature type="domain" description="VOC" evidence="1">
    <location>
        <begin position="10"/>
        <end position="120"/>
    </location>
</feature>
<organism evidence="2 3">
    <name type="scientific">Thiohalorhabdus methylotrophus</name>
    <dbReference type="NCBI Taxonomy" id="3242694"/>
    <lineage>
        <taxon>Bacteria</taxon>
        <taxon>Pseudomonadati</taxon>
        <taxon>Pseudomonadota</taxon>
        <taxon>Gammaproteobacteria</taxon>
        <taxon>Thiohalorhabdales</taxon>
        <taxon>Thiohalorhabdaceae</taxon>
        <taxon>Thiohalorhabdus</taxon>
    </lineage>
</organism>
<dbReference type="RefSeq" id="WP_373654714.1">
    <property type="nucleotide sequence ID" value="NZ_JBGUAW010000002.1"/>
</dbReference>
<proteinExistence type="predicted"/>
<evidence type="ECO:0000313" key="2">
    <source>
        <dbReference type="EMBL" id="MFA9459933.1"/>
    </source>
</evidence>
<dbReference type="PANTHER" id="PTHR36503">
    <property type="entry name" value="BLR2520 PROTEIN"/>
    <property type="match status" value="1"/>
</dbReference>
<dbReference type="PANTHER" id="PTHR36503:SF3">
    <property type="entry name" value="BLR0126 PROTEIN"/>
    <property type="match status" value="1"/>
</dbReference>
<keyword evidence="3" id="KW-1185">Reference proteome</keyword>
<dbReference type="Gene3D" id="3.10.180.10">
    <property type="entry name" value="2,3-Dihydroxybiphenyl 1,2-Dioxygenase, domain 1"/>
    <property type="match status" value="1"/>
</dbReference>
<dbReference type="InterPro" id="IPR037523">
    <property type="entry name" value="VOC_core"/>
</dbReference>